<feature type="transmembrane region" description="Helical" evidence="1">
    <location>
        <begin position="7"/>
        <end position="27"/>
    </location>
</feature>
<name>A0A662ZI44_9GAMM</name>
<dbReference type="AlphaFoldDB" id="A0A662ZI44"/>
<evidence type="ECO:0000313" key="2">
    <source>
        <dbReference type="EMBL" id="SFP49915.1"/>
    </source>
</evidence>
<organism evidence="2 3">
    <name type="scientific">Ruminobacter amylophilus</name>
    <dbReference type="NCBI Taxonomy" id="867"/>
    <lineage>
        <taxon>Bacteria</taxon>
        <taxon>Pseudomonadati</taxon>
        <taxon>Pseudomonadota</taxon>
        <taxon>Gammaproteobacteria</taxon>
        <taxon>Aeromonadales</taxon>
        <taxon>Succinivibrionaceae</taxon>
        <taxon>Ruminobacter</taxon>
    </lineage>
</organism>
<keyword evidence="1" id="KW-1133">Transmembrane helix</keyword>
<gene>
    <name evidence="2" type="ORF">SAMN02910344_01549</name>
</gene>
<sequence>MKNKKTGSLYAAGMLIVILAMGLYYVYVLDLNRHRKVSDSYRYYYLDKKLRFWNKYQSMYVIPGHVYDTTIERPYFLEKSSVSAPESDGSGMNFSDSTALIFKMYKNPDRLYVYFRLKSEMGHTMITVGSHSTAYLDEPGSYEIYIPVEPEFIDDNPGTVNRVPVSTSLPVSIYALAITAKKSVPEYYGQYSLSRITVEDYPEPEVR</sequence>
<evidence type="ECO:0000313" key="3">
    <source>
        <dbReference type="Proteomes" id="UP000243745"/>
    </source>
</evidence>
<keyword evidence="1" id="KW-0812">Transmembrane</keyword>
<dbReference type="OrthoDB" id="5864701at2"/>
<protein>
    <submittedName>
        <fullName evidence="2">Uncharacterized protein</fullName>
    </submittedName>
</protein>
<reference evidence="2 3" key="1">
    <citation type="submission" date="2016-10" db="EMBL/GenBank/DDBJ databases">
        <authorList>
            <person name="Varghese N."/>
            <person name="Submissions S."/>
        </authorList>
    </citation>
    <scope>NUCLEOTIDE SEQUENCE [LARGE SCALE GENOMIC DNA]</scope>
    <source>
        <strain evidence="2 3">DSM 1361</strain>
    </source>
</reference>
<keyword evidence="1" id="KW-0472">Membrane</keyword>
<keyword evidence="3" id="KW-1185">Reference proteome</keyword>
<accession>A0A662ZI44</accession>
<dbReference type="EMBL" id="FOXF01000029">
    <property type="protein sequence ID" value="SFP49915.1"/>
    <property type="molecule type" value="Genomic_DNA"/>
</dbReference>
<dbReference type="RefSeq" id="WP_093142557.1">
    <property type="nucleotide sequence ID" value="NZ_FOXF01000029.1"/>
</dbReference>
<evidence type="ECO:0000256" key="1">
    <source>
        <dbReference type="SAM" id="Phobius"/>
    </source>
</evidence>
<proteinExistence type="predicted"/>
<dbReference type="Proteomes" id="UP000243745">
    <property type="component" value="Unassembled WGS sequence"/>
</dbReference>